<proteinExistence type="predicted"/>
<reference evidence="2 3" key="1">
    <citation type="submission" date="2017-08" db="EMBL/GenBank/DDBJ databases">
        <title>Complete genome of Colwellia sp. NB097-1, a psychrophile bacterium ioslated from Bering Sea.</title>
        <authorList>
            <person name="Chen X."/>
        </authorList>
    </citation>
    <scope>NUCLEOTIDE SEQUENCE [LARGE SCALE GENOMIC DNA]</scope>
    <source>
        <strain evidence="2 3">NB097-1</strain>
    </source>
</reference>
<name>A0A222GAD8_9GAMM</name>
<accession>A0A222GAD8</accession>
<dbReference type="Proteomes" id="UP000202259">
    <property type="component" value="Chromosome"/>
</dbReference>
<dbReference type="Pfam" id="PF09574">
    <property type="entry name" value="DUF2374"/>
    <property type="match status" value="1"/>
</dbReference>
<dbReference type="NCBIfam" id="TIGR02808">
    <property type="entry name" value="short_TIGR02808"/>
    <property type="match status" value="1"/>
</dbReference>
<evidence type="ECO:0000313" key="2">
    <source>
        <dbReference type="EMBL" id="ASP48827.1"/>
    </source>
</evidence>
<keyword evidence="1" id="KW-0472">Membrane</keyword>
<keyword evidence="1" id="KW-1133">Transmembrane helix</keyword>
<dbReference type="KEGG" id="cber:B5D82_14260"/>
<feature type="transmembrane region" description="Helical" evidence="1">
    <location>
        <begin position="20"/>
        <end position="39"/>
    </location>
</feature>
<sequence>MSDLEQLIWNVLGYTSMPLIFIFGFIATALVAVFILKVFGAKPAAVLEHSAKANEKL</sequence>
<evidence type="ECO:0000313" key="3">
    <source>
        <dbReference type="Proteomes" id="UP000202259"/>
    </source>
</evidence>
<protein>
    <submittedName>
        <fullName evidence="2">TIGR02808 family protein</fullName>
    </submittedName>
</protein>
<keyword evidence="1" id="KW-0812">Transmembrane</keyword>
<keyword evidence="3" id="KW-1185">Reference proteome</keyword>
<dbReference type="OrthoDB" id="6198493at2"/>
<dbReference type="RefSeq" id="WP_081152445.1">
    <property type="nucleotide sequence ID" value="NZ_CP020465.1"/>
</dbReference>
<organism evidence="2 3">
    <name type="scientific">Cognaticolwellia beringensis</name>
    <dbReference type="NCBI Taxonomy" id="1967665"/>
    <lineage>
        <taxon>Bacteria</taxon>
        <taxon>Pseudomonadati</taxon>
        <taxon>Pseudomonadota</taxon>
        <taxon>Gammaproteobacteria</taxon>
        <taxon>Alteromonadales</taxon>
        <taxon>Colwelliaceae</taxon>
        <taxon>Cognaticolwellia</taxon>
    </lineage>
</organism>
<dbReference type="AlphaFoldDB" id="A0A222GAD8"/>
<evidence type="ECO:0000256" key="1">
    <source>
        <dbReference type="SAM" id="Phobius"/>
    </source>
</evidence>
<dbReference type="EMBL" id="CP020465">
    <property type="protein sequence ID" value="ASP48827.1"/>
    <property type="molecule type" value="Genomic_DNA"/>
</dbReference>
<gene>
    <name evidence="2" type="ORF">B5D82_14260</name>
</gene>
<dbReference type="InterPro" id="IPR014175">
    <property type="entry name" value="CHP02808"/>
</dbReference>